<protein>
    <submittedName>
        <fullName evidence="1">Uncharacterized protein</fullName>
    </submittedName>
</protein>
<evidence type="ECO:0000313" key="2">
    <source>
        <dbReference type="Proteomes" id="UP001430953"/>
    </source>
</evidence>
<gene>
    <name evidence="1" type="ORF">PUN28_006619</name>
</gene>
<comment type="caution">
    <text evidence="1">The sequence shown here is derived from an EMBL/GenBank/DDBJ whole genome shotgun (WGS) entry which is preliminary data.</text>
</comment>
<dbReference type="Proteomes" id="UP001430953">
    <property type="component" value="Unassembled WGS sequence"/>
</dbReference>
<accession>A0AAW2GA35</accession>
<dbReference type="EMBL" id="JADYXP020000005">
    <property type="protein sequence ID" value="KAL0124873.1"/>
    <property type="molecule type" value="Genomic_DNA"/>
</dbReference>
<sequence length="137" mass="15511">MLLATGGCIARERVAFTVIGKYAALRIVTIFSRYGYSLGLRNCAFSRRLFQPHDLSRVIYSRSENGGQCACSSFVTRRSHFRRNPPDSQLISARLPTRDSLSTRKTVKEKEYPGSCLKNSYFRINIINLPSKDGLEL</sequence>
<name>A0AAW2GA35_9HYME</name>
<reference evidence="1 2" key="1">
    <citation type="submission" date="2023-03" db="EMBL/GenBank/DDBJ databases">
        <title>High recombination rates correlate with genetic variation in Cardiocondyla obscurior ants.</title>
        <authorList>
            <person name="Errbii M."/>
        </authorList>
    </citation>
    <scope>NUCLEOTIDE SEQUENCE [LARGE SCALE GENOMIC DNA]</scope>
    <source>
        <strain evidence="1">Alpha-2009</strain>
        <tissue evidence="1">Whole body</tissue>
    </source>
</reference>
<organism evidence="1 2">
    <name type="scientific">Cardiocondyla obscurior</name>
    <dbReference type="NCBI Taxonomy" id="286306"/>
    <lineage>
        <taxon>Eukaryota</taxon>
        <taxon>Metazoa</taxon>
        <taxon>Ecdysozoa</taxon>
        <taxon>Arthropoda</taxon>
        <taxon>Hexapoda</taxon>
        <taxon>Insecta</taxon>
        <taxon>Pterygota</taxon>
        <taxon>Neoptera</taxon>
        <taxon>Endopterygota</taxon>
        <taxon>Hymenoptera</taxon>
        <taxon>Apocrita</taxon>
        <taxon>Aculeata</taxon>
        <taxon>Formicoidea</taxon>
        <taxon>Formicidae</taxon>
        <taxon>Myrmicinae</taxon>
        <taxon>Cardiocondyla</taxon>
    </lineage>
</organism>
<proteinExistence type="predicted"/>
<keyword evidence="2" id="KW-1185">Reference proteome</keyword>
<dbReference type="AlphaFoldDB" id="A0AAW2GA35"/>
<evidence type="ECO:0000313" key="1">
    <source>
        <dbReference type="EMBL" id="KAL0124873.1"/>
    </source>
</evidence>